<sequence>MTIDVLASADADLRFQMEEAGVSADVQKAIYAEGFTSVRVFAGLEESREGVRAALKSSFVLELCAIHRVEKERESSARAFRYPPLASENIGLRLMGRCAGKIALARSERKSMRAATNRIAQRRSEDFARGQNACGSFSGGGMGPQVAPSVRKQPTIEVDTMTRVKYQGPVTIYAMVDPEPRPSLKDQENALPKRDKNVQICQSDEMFTWVHALATILVINEKASAAGSKEKNAVLLTGFFGIIGSLFQRLWDQAEMRATLETDDNFEIVASTIKTIYDQTCRSCGLINRMIFYMPKDGKKVGKLRIDHKAGDTPAKQKWLRPDKRQSEDPGPVSDKRQKDDATRSRCQWDDRPWWQSSDWASSLSSSWRWQVARPSFLATLHLYKPLPERPPRANPSRFMADTQDYSFIEKYARYGKEQHLSHQHFYGYHDGARAAMLAFASPVVKSLPYERAKRLVDLHKLDDIKKSREAHRFGSEEPAVPDENDDKPLSLLEEAEEEAEGDEGKVVFWDRRRDRRRRRRVFEAVVKVVKDVAKEAEKVVEDVVKAVESALSCAGQAGTFASTGYTRSINGNVAWSIGLSAGPENVFQELLNGKLPLDQISLGAGFSVGSNTDVWWAGAGFGGSITCKPRRGMFGIKKPGQCKLDMTVATLACGNVPTSHSACPMGRNFAGMTCSESGGYFVSIMCCSFDLSFRFVAVQRCCKNEQLVLFAGETAADVCCSKTDCPDGYQLVDGECQPPTCKGELVEGCYLADYNKCSNSYIKYETEYLQCGAAGPNCLSDTICKK</sequence>
<feature type="region of interest" description="Disordered" evidence="1">
    <location>
        <begin position="312"/>
        <end position="345"/>
    </location>
</feature>
<dbReference type="AlphaFoldDB" id="A0A1Q9E658"/>
<evidence type="ECO:0000313" key="2">
    <source>
        <dbReference type="EMBL" id="OLQ02905.1"/>
    </source>
</evidence>
<evidence type="ECO:0000313" key="3">
    <source>
        <dbReference type="Proteomes" id="UP000186817"/>
    </source>
</evidence>
<keyword evidence="3" id="KW-1185">Reference proteome</keyword>
<dbReference type="EMBL" id="LSRX01000250">
    <property type="protein sequence ID" value="OLQ02905.1"/>
    <property type="molecule type" value="Genomic_DNA"/>
</dbReference>
<dbReference type="OrthoDB" id="442372at2759"/>
<evidence type="ECO:0000256" key="1">
    <source>
        <dbReference type="SAM" id="MobiDB-lite"/>
    </source>
</evidence>
<accession>A0A1Q9E658</accession>
<organism evidence="2 3">
    <name type="scientific">Symbiodinium microadriaticum</name>
    <name type="common">Dinoflagellate</name>
    <name type="synonym">Zooxanthella microadriatica</name>
    <dbReference type="NCBI Taxonomy" id="2951"/>
    <lineage>
        <taxon>Eukaryota</taxon>
        <taxon>Sar</taxon>
        <taxon>Alveolata</taxon>
        <taxon>Dinophyceae</taxon>
        <taxon>Suessiales</taxon>
        <taxon>Symbiodiniaceae</taxon>
        <taxon>Symbiodinium</taxon>
    </lineage>
</organism>
<protein>
    <submittedName>
        <fullName evidence="2">Uncharacterized protein</fullName>
    </submittedName>
</protein>
<reference evidence="2 3" key="1">
    <citation type="submission" date="2016-02" db="EMBL/GenBank/DDBJ databases">
        <title>Genome analysis of coral dinoflagellate symbionts highlights evolutionary adaptations to a symbiotic lifestyle.</title>
        <authorList>
            <person name="Aranda M."/>
            <person name="Li Y."/>
            <person name="Liew Y.J."/>
            <person name="Baumgarten S."/>
            <person name="Simakov O."/>
            <person name="Wilson M."/>
            <person name="Piel J."/>
            <person name="Ashoor H."/>
            <person name="Bougouffa S."/>
            <person name="Bajic V.B."/>
            <person name="Ryu T."/>
            <person name="Ravasi T."/>
            <person name="Bayer T."/>
            <person name="Micklem G."/>
            <person name="Kim H."/>
            <person name="Bhak J."/>
            <person name="Lajeunesse T.C."/>
            <person name="Voolstra C.R."/>
        </authorList>
    </citation>
    <scope>NUCLEOTIDE SEQUENCE [LARGE SCALE GENOMIC DNA]</scope>
    <source>
        <strain evidence="2 3">CCMP2467</strain>
    </source>
</reference>
<dbReference type="Proteomes" id="UP000186817">
    <property type="component" value="Unassembled WGS sequence"/>
</dbReference>
<feature type="compositionally biased region" description="Basic and acidic residues" evidence="1">
    <location>
        <begin position="320"/>
        <end position="345"/>
    </location>
</feature>
<gene>
    <name evidence="2" type="ORF">AK812_SmicGene14159</name>
</gene>
<comment type="caution">
    <text evidence="2">The sequence shown here is derived from an EMBL/GenBank/DDBJ whole genome shotgun (WGS) entry which is preliminary data.</text>
</comment>
<proteinExistence type="predicted"/>
<name>A0A1Q9E658_SYMMI</name>